<protein>
    <submittedName>
        <fullName evidence="1">Uncharacterized protein</fullName>
    </submittedName>
</protein>
<organism evidence="1 2">
    <name type="scientific">Fusarium solani subsp. cucurbitae</name>
    <name type="common">Neocosmosporum cucurbitae</name>
    <dbReference type="NCBI Taxonomy" id="2747967"/>
    <lineage>
        <taxon>Eukaryota</taxon>
        <taxon>Fungi</taxon>
        <taxon>Dikarya</taxon>
        <taxon>Ascomycota</taxon>
        <taxon>Pezizomycotina</taxon>
        <taxon>Sordariomycetes</taxon>
        <taxon>Hypocreomycetidae</taxon>
        <taxon>Hypocreales</taxon>
        <taxon>Nectriaceae</taxon>
        <taxon>Fusarium</taxon>
        <taxon>Fusarium solani species complex</taxon>
    </lineage>
</organism>
<dbReference type="Proteomes" id="UP000830768">
    <property type="component" value="Chromosome 9"/>
</dbReference>
<name>A0ACD3ZFR4_FUSSC</name>
<keyword evidence="2" id="KW-1185">Reference proteome</keyword>
<sequence length="302" mass="33519">MRQTLSENLSMPTFLVVGATGQQGGGVVEALLASDRPNLTIRALTRNPSSSSAQALSRRGVQPVKGDLLDRQSISKALEGVDAAYLVTDFRGPEDVEGELKQGKQFVDVAKEAGVKHLVFSSVAGADISQPVEHFYSKYKIEEYIRESGLSWTVIRPVGFMEVVPPPGIGRFFFLSAMASLMGNTKQKYVACKDIGKANALALLNPEKFNGKFVTIAGQVADVDELQSALEKGEGQKGWGRIWLPRWVIIRLTPHHYRQMFDWLYYDNCQPGSVEETRELIPDLLSIEDWATEQKNQRTKSE</sequence>
<evidence type="ECO:0000313" key="1">
    <source>
        <dbReference type="EMBL" id="UPK99807.1"/>
    </source>
</evidence>
<gene>
    <name evidence="1" type="ORF">LCI18_010742</name>
</gene>
<dbReference type="EMBL" id="CP090037">
    <property type="protein sequence ID" value="UPK99807.1"/>
    <property type="molecule type" value="Genomic_DNA"/>
</dbReference>
<evidence type="ECO:0000313" key="2">
    <source>
        <dbReference type="Proteomes" id="UP000830768"/>
    </source>
</evidence>
<accession>A0ACD3ZFR4</accession>
<reference evidence="1" key="1">
    <citation type="submission" date="2021-11" db="EMBL/GenBank/DDBJ databases">
        <title>Fusarium solani-melongenae Genome sequencing and assembly.</title>
        <authorList>
            <person name="Xie S."/>
            <person name="Huang L."/>
            <person name="Zhang X."/>
        </authorList>
    </citation>
    <scope>NUCLEOTIDE SEQUENCE</scope>
    <source>
        <strain evidence="1">CRI 24-3</strain>
    </source>
</reference>
<proteinExistence type="predicted"/>